<organism evidence="1 2">
    <name type="scientific">Entomortierella chlamydospora</name>
    <dbReference type="NCBI Taxonomy" id="101097"/>
    <lineage>
        <taxon>Eukaryota</taxon>
        <taxon>Fungi</taxon>
        <taxon>Fungi incertae sedis</taxon>
        <taxon>Mucoromycota</taxon>
        <taxon>Mortierellomycotina</taxon>
        <taxon>Mortierellomycetes</taxon>
        <taxon>Mortierellales</taxon>
        <taxon>Mortierellaceae</taxon>
        <taxon>Entomortierella</taxon>
    </lineage>
</organism>
<name>A0A9P6MSV6_9FUNG</name>
<dbReference type="OrthoDB" id="2438713at2759"/>
<dbReference type="EMBL" id="JAAAID010001096">
    <property type="protein sequence ID" value="KAG0011734.1"/>
    <property type="molecule type" value="Genomic_DNA"/>
</dbReference>
<sequence>MTPCPTTRWAIQMLPRLCAKLRIFSMTLHEMDMDDVEKGEWMCGELTTLNIRIRGLDTKNKINQVIQLWLQSKKDDNDMAFADQQSTRSIEEHVYQQMKDDKAAPIEFCHRNFILKKGKVEDAMAAYVQRVFSTHT</sequence>
<keyword evidence="2" id="KW-1185">Reference proteome</keyword>
<accession>A0A9P6MSV6</accession>
<gene>
    <name evidence="1" type="ORF">BGZ80_000454</name>
</gene>
<comment type="caution">
    <text evidence="1">The sequence shown here is derived from an EMBL/GenBank/DDBJ whole genome shotgun (WGS) entry which is preliminary data.</text>
</comment>
<evidence type="ECO:0000313" key="2">
    <source>
        <dbReference type="Proteomes" id="UP000703661"/>
    </source>
</evidence>
<dbReference type="Proteomes" id="UP000703661">
    <property type="component" value="Unassembled WGS sequence"/>
</dbReference>
<reference evidence="1" key="1">
    <citation type="journal article" date="2020" name="Fungal Divers.">
        <title>Resolving the Mortierellaceae phylogeny through synthesis of multi-gene phylogenetics and phylogenomics.</title>
        <authorList>
            <person name="Vandepol N."/>
            <person name="Liber J."/>
            <person name="Desiro A."/>
            <person name="Na H."/>
            <person name="Kennedy M."/>
            <person name="Barry K."/>
            <person name="Grigoriev I.V."/>
            <person name="Miller A.N."/>
            <person name="O'Donnell K."/>
            <person name="Stajich J.E."/>
            <person name="Bonito G."/>
        </authorList>
    </citation>
    <scope>NUCLEOTIDE SEQUENCE</scope>
    <source>
        <strain evidence="1">NRRL 2769</strain>
    </source>
</reference>
<evidence type="ECO:0000313" key="1">
    <source>
        <dbReference type="EMBL" id="KAG0011734.1"/>
    </source>
</evidence>
<proteinExistence type="predicted"/>
<dbReference type="AlphaFoldDB" id="A0A9P6MSV6"/>
<protein>
    <submittedName>
        <fullName evidence="1">Uncharacterized protein</fullName>
    </submittedName>
</protein>